<gene>
    <name evidence="2" type="ORF">ACFQ11_12850</name>
</gene>
<dbReference type="InterPro" id="IPR001387">
    <property type="entry name" value="Cro/C1-type_HTH"/>
</dbReference>
<dbReference type="Pfam" id="PF13560">
    <property type="entry name" value="HTH_31"/>
    <property type="match status" value="1"/>
</dbReference>
<name>A0ABW3ELQ0_9ACTN</name>
<organism evidence="2 3">
    <name type="scientific">Actinomadura sediminis</name>
    <dbReference type="NCBI Taxonomy" id="1038904"/>
    <lineage>
        <taxon>Bacteria</taxon>
        <taxon>Bacillati</taxon>
        <taxon>Actinomycetota</taxon>
        <taxon>Actinomycetes</taxon>
        <taxon>Streptosporangiales</taxon>
        <taxon>Thermomonosporaceae</taxon>
        <taxon>Actinomadura</taxon>
    </lineage>
</organism>
<dbReference type="Pfam" id="PF19054">
    <property type="entry name" value="DUF5753"/>
    <property type="match status" value="1"/>
</dbReference>
<evidence type="ECO:0000259" key="1">
    <source>
        <dbReference type="PROSITE" id="PS50943"/>
    </source>
</evidence>
<dbReference type="InterPro" id="IPR043917">
    <property type="entry name" value="DUF5753"/>
</dbReference>
<dbReference type="SUPFAM" id="SSF47413">
    <property type="entry name" value="lambda repressor-like DNA-binding domains"/>
    <property type="match status" value="1"/>
</dbReference>
<accession>A0ABW3ELQ0</accession>
<dbReference type="CDD" id="cd00093">
    <property type="entry name" value="HTH_XRE"/>
    <property type="match status" value="1"/>
</dbReference>
<evidence type="ECO:0000313" key="2">
    <source>
        <dbReference type="EMBL" id="MFD0901283.1"/>
    </source>
</evidence>
<feature type="domain" description="HTH cro/C1-type" evidence="1">
    <location>
        <begin position="14"/>
        <end position="65"/>
    </location>
</feature>
<protein>
    <submittedName>
        <fullName evidence="2">Helix-turn-helix domain-containing protein</fullName>
    </submittedName>
</protein>
<dbReference type="SMART" id="SM00530">
    <property type="entry name" value="HTH_XRE"/>
    <property type="match status" value="1"/>
</dbReference>
<dbReference type="RefSeq" id="WP_378298503.1">
    <property type="nucleotide sequence ID" value="NZ_JBHTJA010000019.1"/>
</dbReference>
<dbReference type="PROSITE" id="PS50943">
    <property type="entry name" value="HTH_CROC1"/>
    <property type="match status" value="1"/>
</dbReference>
<evidence type="ECO:0000313" key="3">
    <source>
        <dbReference type="Proteomes" id="UP001596972"/>
    </source>
</evidence>
<sequence length="265" mass="29442">MGENSAREFFGTELRRRRDEAKLTAKELADALGCTSQWVSTMESGRKISEQSAHDLDTYFKTDGLFHRIWTHAKKADRRVLPPPGFPEYAEREKHATSIRIYSALLLTGLFQTEGYAATVMGATEDGDAAGFVAERMERQSILTGANRPKVWLTVEENVLRRPTGGADVMREQLASLLKASEHPDVMLDVIPRSVAYHPGLEGSFTLLGFDNGTNIAYTESAGTGMLIEHPARVLEYVVRYDTLRGFALPFSASRALLIEVMESL</sequence>
<comment type="caution">
    <text evidence="2">The sequence shown here is derived from an EMBL/GenBank/DDBJ whole genome shotgun (WGS) entry which is preliminary data.</text>
</comment>
<dbReference type="EMBL" id="JBHTJA010000019">
    <property type="protein sequence ID" value="MFD0901283.1"/>
    <property type="molecule type" value="Genomic_DNA"/>
</dbReference>
<reference evidence="3" key="1">
    <citation type="journal article" date="2019" name="Int. J. Syst. Evol. Microbiol.">
        <title>The Global Catalogue of Microorganisms (GCM) 10K type strain sequencing project: providing services to taxonomists for standard genome sequencing and annotation.</title>
        <authorList>
            <consortium name="The Broad Institute Genomics Platform"/>
            <consortium name="The Broad Institute Genome Sequencing Center for Infectious Disease"/>
            <person name="Wu L."/>
            <person name="Ma J."/>
        </authorList>
    </citation>
    <scope>NUCLEOTIDE SEQUENCE [LARGE SCALE GENOMIC DNA]</scope>
    <source>
        <strain evidence="3">JCM 31202</strain>
    </source>
</reference>
<dbReference type="InterPro" id="IPR010982">
    <property type="entry name" value="Lambda_DNA-bd_dom_sf"/>
</dbReference>
<keyword evidence="3" id="KW-1185">Reference proteome</keyword>
<proteinExistence type="predicted"/>
<dbReference type="Proteomes" id="UP001596972">
    <property type="component" value="Unassembled WGS sequence"/>
</dbReference>
<dbReference type="Gene3D" id="1.10.260.40">
    <property type="entry name" value="lambda repressor-like DNA-binding domains"/>
    <property type="match status" value="1"/>
</dbReference>